<keyword evidence="7" id="KW-0325">Glycoprotein</keyword>
<keyword evidence="2 9" id="KW-0812">Transmembrane</keyword>
<dbReference type="InterPro" id="IPR001893">
    <property type="entry name" value="Cys-rich_GLG1_repeat"/>
</dbReference>
<feature type="transmembrane region" description="Helical" evidence="9">
    <location>
        <begin position="886"/>
        <end position="908"/>
    </location>
</feature>
<evidence type="ECO:0000256" key="4">
    <source>
        <dbReference type="ARBA" id="ARBA00022737"/>
    </source>
</evidence>
<proteinExistence type="predicted"/>
<dbReference type="Proteomes" id="UP001055712">
    <property type="component" value="Unassembled WGS sequence"/>
</dbReference>
<feature type="compositionally biased region" description="Acidic residues" evidence="8">
    <location>
        <begin position="32"/>
        <end position="43"/>
    </location>
</feature>
<comment type="subcellular location">
    <subcellularLocation>
        <location evidence="1">Membrane</location>
        <topology evidence="1">Single-pass type I membrane protein</topology>
    </subcellularLocation>
</comment>
<reference evidence="11" key="2">
    <citation type="submission" date="2020-11" db="EMBL/GenBank/DDBJ databases">
        <authorList>
            <person name="Cecchin M."/>
            <person name="Marcolungo L."/>
            <person name="Rossato M."/>
            <person name="Girolomoni L."/>
            <person name="Cosentino E."/>
            <person name="Cuine S."/>
            <person name="Li-Beisson Y."/>
            <person name="Delledonne M."/>
            <person name="Ballottari M."/>
        </authorList>
    </citation>
    <scope>NUCLEOTIDE SEQUENCE</scope>
    <source>
        <strain evidence="11">211/11P</strain>
        <tissue evidence="11">Whole cell</tissue>
    </source>
</reference>
<dbReference type="PANTHER" id="PTHR11884">
    <property type="entry name" value="SELECTIN LIGAND RELATED"/>
    <property type="match status" value="1"/>
</dbReference>
<feature type="signal peptide" evidence="10">
    <location>
        <begin position="1"/>
        <end position="24"/>
    </location>
</feature>
<evidence type="ECO:0000256" key="7">
    <source>
        <dbReference type="ARBA" id="ARBA00023180"/>
    </source>
</evidence>
<feature type="chain" id="PRO_5039579611" description="Golgi apparatus protein 1" evidence="10">
    <location>
        <begin position="25"/>
        <end position="931"/>
    </location>
</feature>
<dbReference type="GO" id="GO:0000139">
    <property type="term" value="C:Golgi membrane"/>
    <property type="evidence" value="ECO:0007669"/>
    <property type="project" value="InterPro"/>
</dbReference>
<gene>
    <name evidence="11" type="ORF">D9Q98_006614</name>
</gene>
<keyword evidence="3 10" id="KW-0732">Signal</keyword>
<evidence type="ECO:0000256" key="9">
    <source>
        <dbReference type="SAM" id="Phobius"/>
    </source>
</evidence>
<feature type="region of interest" description="Disordered" evidence="8">
    <location>
        <begin position="27"/>
        <end position="47"/>
    </location>
</feature>
<keyword evidence="5 9" id="KW-1133">Transmembrane helix</keyword>
<evidence type="ECO:0000256" key="3">
    <source>
        <dbReference type="ARBA" id="ARBA00022729"/>
    </source>
</evidence>
<dbReference type="InterPro" id="IPR017873">
    <property type="entry name" value="Cys-rich_GLG1_repeat_euk"/>
</dbReference>
<dbReference type="EMBL" id="SIDB01000009">
    <property type="protein sequence ID" value="KAI3428234.1"/>
    <property type="molecule type" value="Genomic_DNA"/>
</dbReference>
<dbReference type="AlphaFoldDB" id="A0A9D4YVE8"/>
<evidence type="ECO:0000256" key="6">
    <source>
        <dbReference type="ARBA" id="ARBA00023136"/>
    </source>
</evidence>
<dbReference type="InterPro" id="IPR039728">
    <property type="entry name" value="GLG1"/>
</dbReference>
<dbReference type="PROSITE" id="PS51289">
    <property type="entry name" value="GLG1_C_RICH"/>
    <property type="match status" value="3"/>
</dbReference>
<keyword evidence="6 9" id="KW-0472">Membrane</keyword>
<evidence type="ECO:0000256" key="1">
    <source>
        <dbReference type="ARBA" id="ARBA00004479"/>
    </source>
</evidence>
<keyword evidence="12" id="KW-1185">Reference proteome</keyword>
<dbReference type="OrthoDB" id="2015434at2759"/>
<organism evidence="11 12">
    <name type="scientific">Chlorella vulgaris</name>
    <name type="common">Green alga</name>
    <dbReference type="NCBI Taxonomy" id="3077"/>
    <lineage>
        <taxon>Eukaryota</taxon>
        <taxon>Viridiplantae</taxon>
        <taxon>Chlorophyta</taxon>
        <taxon>core chlorophytes</taxon>
        <taxon>Trebouxiophyceae</taxon>
        <taxon>Chlorellales</taxon>
        <taxon>Chlorellaceae</taxon>
        <taxon>Chlorella clade</taxon>
        <taxon>Chlorella</taxon>
    </lineage>
</organism>
<evidence type="ECO:0000256" key="5">
    <source>
        <dbReference type="ARBA" id="ARBA00022989"/>
    </source>
</evidence>
<dbReference type="PANTHER" id="PTHR11884:SF1">
    <property type="entry name" value="GOLGI APPARATUS PROTEIN 1"/>
    <property type="match status" value="1"/>
</dbReference>
<name>A0A9D4YVE8_CHLVU</name>
<reference evidence="11" key="1">
    <citation type="journal article" date="2019" name="Plant J.">
        <title>Chlorella vulgaris genome assembly and annotation reveals the molecular basis for metabolic acclimation to high light conditions.</title>
        <authorList>
            <person name="Cecchin M."/>
            <person name="Marcolungo L."/>
            <person name="Rossato M."/>
            <person name="Girolomoni L."/>
            <person name="Cosentino E."/>
            <person name="Cuine S."/>
            <person name="Li-Beisson Y."/>
            <person name="Delledonne M."/>
            <person name="Ballottari M."/>
        </authorList>
    </citation>
    <scope>NUCLEOTIDE SEQUENCE</scope>
    <source>
        <strain evidence="11">211/11P</strain>
    </source>
</reference>
<evidence type="ECO:0000256" key="10">
    <source>
        <dbReference type="SAM" id="SignalP"/>
    </source>
</evidence>
<accession>A0A9D4YVE8</accession>
<comment type="caution">
    <text evidence="11">The sequence shown here is derived from an EMBL/GenBank/DDBJ whole genome shotgun (WGS) entry which is preliminary data.</text>
</comment>
<sequence length="931" mass="102958">MGIARRACALAATILLLASHPVLGKRAKDADDAQPEPEPLVDEAEQRQRDQALAKELVLVEQAQAQRLLNATLKVHSWIVAEAPNATLWSGDGDLSTTGACERDITWYCRKVKPGEGRLAGCLTDQLEAEAAGDDAQERPRVLKACREELAAFKADRATNVNKNVPLAFACRRDIRRHCRPKKVGSEPGAIMDCLRERRHKLSGKCAALVFAEEEETAKDLRLDVQLQEACAHAIDTEGVCGDVDPEQEGSATQCLIEHRAQVGALCQEQLERWEVQRADDVRLDRHLFWACSAEMRSGGCKGAKHGEGRMEQCLQDQRYRDDFSERCRRAVEARMERESADYQLNFGLREHCAEDIEELCEQQADQIALAEGYGADSQVIGCLETQRDRIRSKRCREEVHRQMQHEAEDLRFDHELAKACHSDVKLLCGDVVPGSARVIHCLQHRRDRLEEKCSQQLFQHEVMLAEDIDFKFPLRKACLVELDLFCGGVPHGHARAVRCLHDNLEDPEMSLECRDEIQQDDFATSMNYRLNYRLRGACAADVTSLCAEAKALCASEKQCQGGVLDCLRSKQDEIKGEECRNEVFSALQMQVADIRNDPQTEAACAKDAPKLCPRVRPYRGLMHACLQRNMDKLSPKCREREVQLSILQAGDVRLQPALVAVCSEEMNLFCGDVEPGKGRMQQCLTQSMGRSGFSAECRHELSARMLAAQQDYRLDYGVATACQVDTQALCGEEEAGAGQPGGPSGVVACLVDKYQLVAEPCQNELNRFVRLALWNYRKGSGMTAVCDADVQARCPALAKNRGMYRAGVVGKCLAKQVAQGHSLSQGCRRLVMVAVPRDVRSLFDRGMSLEAVAGKVARIAHSAGLSAMLVDPQARGMHSITVSGWVAAACVGALVLVLLGMVCFALWRCVCSGGRHSYTPVGTNLKEGDV</sequence>
<evidence type="ECO:0000313" key="11">
    <source>
        <dbReference type="EMBL" id="KAI3428234.1"/>
    </source>
</evidence>
<protein>
    <recommendedName>
        <fullName evidence="13">Golgi apparatus protein 1</fullName>
    </recommendedName>
</protein>
<evidence type="ECO:0000256" key="2">
    <source>
        <dbReference type="ARBA" id="ARBA00022692"/>
    </source>
</evidence>
<dbReference type="Pfam" id="PF00839">
    <property type="entry name" value="Cys_rich_FGFR"/>
    <property type="match status" value="10"/>
</dbReference>
<evidence type="ECO:0008006" key="13">
    <source>
        <dbReference type="Google" id="ProtNLM"/>
    </source>
</evidence>
<evidence type="ECO:0000256" key="8">
    <source>
        <dbReference type="SAM" id="MobiDB-lite"/>
    </source>
</evidence>
<evidence type="ECO:0000313" key="12">
    <source>
        <dbReference type="Proteomes" id="UP001055712"/>
    </source>
</evidence>
<keyword evidence="4" id="KW-0677">Repeat</keyword>